<dbReference type="PANTHER" id="PTHR22642:SF2">
    <property type="entry name" value="PROTEIN LONG AFTER FAR-RED 3"/>
    <property type="match status" value="1"/>
</dbReference>
<dbReference type="InterPro" id="IPR013108">
    <property type="entry name" value="Amidohydro_3"/>
</dbReference>
<dbReference type="SUPFAM" id="SSF51338">
    <property type="entry name" value="Composite domain of metallo-dependent hydrolases"/>
    <property type="match status" value="1"/>
</dbReference>
<dbReference type="GO" id="GO:0016810">
    <property type="term" value="F:hydrolase activity, acting on carbon-nitrogen (but not peptide) bonds"/>
    <property type="evidence" value="ECO:0007669"/>
    <property type="project" value="InterPro"/>
</dbReference>
<dbReference type="InterPro" id="IPR011059">
    <property type="entry name" value="Metal-dep_hydrolase_composite"/>
</dbReference>
<dbReference type="PANTHER" id="PTHR22642">
    <property type="entry name" value="IMIDAZOLONEPROPIONASE"/>
    <property type="match status" value="1"/>
</dbReference>
<dbReference type="Gene3D" id="3.10.310.70">
    <property type="match status" value="1"/>
</dbReference>
<dbReference type="Gene3D" id="2.30.40.10">
    <property type="entry name" value="Urease, subunit C, domain 1"/>
    <property type="match status" value="1"/>
</dbReference>
<organism evidence="2 3">
    <name type="scientific">Elasticomyces elasticus</name>
    <dbReference type="NCBI Taxonomy" id="574655"/>
    <lineage>
        <taxon>Eukaryota</taxon>
        <taxon>Fungi</taxon>
        <taxon>Dikarya</taxon>
        <taxon>Ascomycota</taxon>
        <taxon>Pezizomycotina</taxon>
        <taxon>Dothideomycetes</taxon>
        <taxon>Dothideomycetidae</taxon>
        <taxon>Mycosphaerellales</taxon>
        <taxon>Teratosphaeriaceae</taxon>
        <taxon>Elasticomyces</taxon>
    </lineage>
</organism>
<evidence type="ECO:0000313" key="3">
    <source>
        <dbReference type="Proteomes" id="UP001310594"/>
    </source>
</evidence>
<feature type="domain" description="Amidohydrolase 3" evidence="1">
    <location>
        <begin position="60"/>
        <end position="527"/>
    </location>
</feature>
<dbReference type="AlphaFoldDB" id="A0AAN8A1L2"/>
<evidence type="ECO:0000259" key="1">
    <source>
        <dbReference type="Pfam" id="PF07969"/>
    </source>
</evidence>
<accession>A0AAN8A1L2</accession>
<reference evidence="2" key="1">
    <citation type="submission" date="2023-08" db="EMBL/GenBank/DDBJ databases">
        <title>Black Yeasts Isolated from many extreme environments.</title>
        <authorList>
            <person name="Coleine C."/>
            <person name="Stajich J.E."/>
            <person name="Selbmann L."/>
        </authorList>
    </citation>
    <scope>NUCLEOTIDE SEQUENCE</scope>
    <source>
        <strain evidence="2">CCFEE 5810</strain>
    </source>
</reference>
<evidence type="ECO:0000313" key="2">
    <source>
        <dbReference type="EMBL" id="KAK5700451.1"/>
    </source>
</evidence>
<proteinExistence type="predicted"/>
<gene>
    <name evidence="2" type="ORF">LTR97_004968</name>
</gene>
<dbReference type="Pfam" id="PF07969">
    <property type="entry name" value="Amidohydro_3"/>
    <property type="match status" value="1"/>
</dbReference>
<protein>
    <recommendedName>
        <fullName evidence="1">Amidohydrolase 3 domain-containing protein</fullName>
    </recommendedName>
</protein>
<name>A0AAN8A1L2_9PEZI</name>
<dbReference type="Proteomes" id="UP001310594">
    <property type="component" value="Unassembled WGS sequence"/>
</dbReference>
<dbReference type="Gene3D" id="3.20.20.140">
    <property type="entry name" value="Metal-dependent hydrolases"/>
    <property type="match status" value="1"/>
</dbReference>
<dbReference type="InterPro" id="IPR032466">
    <property type="entry name" value="Metal_Hydrolase"/>
</dbReference>
<sequence length="530" mass="58314">MATSQFTDNSIAFINGRVYTINDAQPWAEAFIVDSNGCFSSIGSTAEITAQAKKDHIVYYDLHGEFIMPGIHDAHVHLLMSSMAATSQIRLPGQGLMMSNLANELKKGKCLCKYGHANQDWLYAHTYMIENFDRKALDADFPDTPVVVRGGAGHSVFANSEALRQSGYDLENEKDAQGAHFIRNPETGHLTGEMAENAMSKLMKTLPQPPTAHAKRVLREGQKMLHRAGVTSCQEASANTLMLTALRELEADGDLKLDVQTHIVYAPDWIGEEPSETLHKLLDEADEFRSAHVDTRFVKIILDGVPLEPYLTHAGLKEDGKVDESKLFILNVHEAIQKYDERGMTMKIHCTGHGSTRLTLDAFEATRKANPNGPRHEIAHCSGVHSDDYARFKPLNITAEMSPAFFFRHAVTEASGGLMDWSFDRMREADAHVTIGSDWGAGAEPDILPHMANVVDTIGEGDRAKGGERICRMLTLAGVEAVGQEKVAGSIEVGKKANFIAVSKDLSKGEFEGVSVLKTWFEGEVVYEKS</sequence>
<comment type="caution">
    <text evidence="2">The sequence shown here is derived from an EMBL/GenBank/DDBJ whole genome shotgun (WGS) entry which is preliminary data.</text>
</comment>
<dbReference type="EMBL" id="JAVRQU010000007">
    <property type="protein sequence ID" value="KAK5700451.1"/>
    <property type="molecule type" value="Genomic_DNA"/>
</dbReference>
<dbReference type="SUPFAM" id="SSF51556">
    <property type="entry name" value="Metallo-dependent hydrolases"/>
    <property type="match status" value="1"/>
</dbReference>